<dbReference type="EMBL" id="DRYK01000049">
    <property type="protein sequence ID" value="HHP67869.1"/>
    <property type="molecule type" value="Genomic_DNA"/>
</dbReference>
<dbReference type="InterPro" id="IPR006258">
    <property type="entry name" value="Lipoamide_DH"/>
</dbReference>
<dbReference type="GO" id="GO:0004148">
    <property type="term" value="F:dihydrolipoyl dehydrogenase (NADH) activity"/>
    <property type="evidence" value="ECO:0007669"/>
    <property type="project" value="UniProtKB-EC"/>
</dbReference>
<evidence type="ECO:0000256" key="3">
    <source>
        <dbReference type="ARBA" id="ARBA00022827"/>
    </source>
</evidence>
<dbReference type="Gene3D" id="3.50.50.60">
    <property type="entry name" value="FAD/NAD(P)-binding domain"/>
    <property type="match status" value="2"/>
</dbReference>
<dbReference type="SUPFAM" id="SSF55424">
    <property type="entry name" value="FAD/NAD-linked reductases, dimerisation (C-terminal) domain"/>
    <property type="match status" value="1"/>
</dbReference>
<dbReference type="SUPFAM" id="SSF51905">
    <property type="entry name" value="FAD/NAD(P)-binding domain"/>
    <property type="match status" value="1"/>
</dbReference>
<dbReference type="InterPro" id="IPR004099">
    <property type="entry name" value="Pyr_nucl-diS_OxRdtase_dimer"/>
</dbReference>
<comment type="cofactor">
    <cofactor evidence="5">
        <name>FAD</name>
        <dbReference type="ChEBI" id="CHEBI:57692"/>
    </cofactor>
    <text evidence="5">Binds 1 FAD per subunit.</text>
</comment>
<dbReference type="InterPro" id="IPR036188">
    <property type="entry name" value="FAD/NAD-bd_sf"/>
</dbReference>
<protein>
    <recommendedName>
        <fullName evidence="5">Dihydrolipoyl dehydrogenase</fullName>
        <ecNumber evidence="5">1.8.1.4</ecNumber>
    </recommendedName>
</protein>
<keyword evidence="5 8" id="KW-0560">Oxidoreductase</keyword>
<comment type="miscellaneous">
    <text evidence="5">The active site is a redox-active disulfide bond.</text>
</comment>
<keyword evidence="2 5" id="KW-0285">Flavoprotein</keyword>
<keyword evidence="3 5" id="KW-0274">FAD</keyword>
<dbReference type="PRINTS" id="PR00368">
    <property type="entry name" value="FADPNR"/>
</dbReference>
<evidence type="ECO:0000313" key="8">
    <source>
        <dbReference type="EMBL" id="HHP67869.1"/>
    </source>
</evidence>
<dbReference type="NCBIfam" id="TIGR01350">
    <property type="entry name" value="lipoamide_DH"/>
    <property type="match status" value="1"/>
</dbReference>
<dbReference type="InterPro" id="IPR016156">
    <property type="entry name" value="FAD/NAD-linked_Rdtase_dimer_sf"/>
</dbReference>
<dbReference type="Pfam" id="PF02852">
    <property type="entry name" value="Pyr_redox_dim"/>
    <property type="match status" value="1"/>
</dbReference>
<keyword evidence="4 5" id="KW-0520">NAD</keyword>
<dbReference type="GO" id="GO:0005737">
    <property type="term" value="C:cytoplasm"/>
    <property type="evidence" value="ECO:0007669"/>
    <property type="project" value="UniProtKB-ARBA"/>
</dbReference>
<evidence type="ECO:0000256" key="2">
    <source>
        <dbReference type="ARBA" id="ARBA00022630"/>
    </source>
</evidence>
<dbReference type="PRINTS" id="PR00411">
    <property type="entry name" value="PNDRDTASEI"/>
</dbReference>
<comment type="similarity">
    <text evidence="1 5">Belongs to the class-I pyridine nucleotide-disulfide oxidoreductase family.</text>
</comment>
<dbReference type="PANTHER" id="PTHR22912">
    <property type="entry name" value="DISULFIDE OXIDOREDUCTASE"/>
    <property type="match status" value="1"/>
</dbReference>
<dbReference type="InterPro" id="IPR023753">
    <property type="entry name" value="FAD/NAD-binding_dom"/>
</dbReference>
<dbReference type="GO" id="GO:0050660">
    <property type="term" value="F:flavin adenine dinucleotide binding"/>
    <property type="evidence" value="ECO:0007669"/>
    <property type="project" value="InterPro"/>
</dbReference>
<gene>
    <name evidence="8" type="primary">lpdA</name>
    <name evidence="8" type="ORF">ENM60_03655</name>
</gene>
<sequence length="456" mass="49219">MKYDVVVIGSGVGGYPAAISLARKGMKVAVVEEHLLGGECTNYGCVPSKAFYHIGEATRALRKVGGSVEVAWEDLVEWSSSIVETARRGVGYLLESYGVEVYSGRGVLKSKNRVLVQGGESREIEGDKIILALGTDPRPLPHVDFDGMRIISNRDIFYFKEKPISVSIIGGGAVGVETASMLANLGVQVNLFERESRVLPFLDQDVSTAVRNHLKQLGVKVMEGVSVSNVSKEAGGVRLRLSTGSEVESDILMVAIGRLPKTSGVNLENIGVELDSQGFIKVSKTLETSIPGIYAAGDVVGGPLLAHKAIVESLIVARNIMGAQKTNIDYRLVPLTIFTGLEVASIGFTEKELNDMGVKYVRYKMPLNYLSAVKIKDGSYSFIKILASEDSRKIYGVHIVSPNASETISAFIPLALGKLLFEDVSDIPYPHLTVGEALREIALFILGDPVHIVVRK</sequence>
<dbReference type="PIRSF" id="PIRSF000350">
    <property type="entry name" value="Mercury_reductase_MerA"/>
    <property type="match status" value="1"/>
</dbReference>
<feature type="domain" description="Pyridine nucleotide-disulphide oxidoreductase dimerisation" evidence="6">
    <location>
        <begin position="333"/>
        <end position="440"/>
    </location>
</feature>
<evidence type="ECO:0000256" key="1">
    <source>
        <dbReference type="ARBA" id="ARBA00007532"/>
    </source>
</evidence>
<proteinExistence type="inferred from homology"/>
<comment type="catalytic activity">
    <reaction evidence="5">
        <text>N(6)-[(R)-dihydrolipoyl]-L-lysyl-[protein] + NAD(+) = N(6)-[(R)-lipoyl]-L-lysyl-[protein] + NADH + H(+)</text>
        <dbReference type="Rhea" id="RHEA:15045"/>
        <dbReference type="Rhea" id="RHEA-COMP:10474"/>
        <dbReference type="Rhea" id="RHEA-COMP:10475"/>
        <dbReference type="ChEBI" id="CHEBI:15378"/>
        <dbReference type="ChEBI" id="CHEBI:57540"/>
        <dbReference type="ChEBI" id="CHEBI:57945"/>
        <dbReference type="ChEBI" id="CHEBI:83099"/>
        <dbReference type="ChEBI" id="CHEBI:83100"/>
        <dbReference type="EC" id="1.8.1.4"/>
    </reaction>
</comment>
<reference evidence="8" key="1">
    <citation type="journal article" date="2020" name="mSystems">
        <title>Genome- and Community-Level Interaction Insights into Carbon Utilization and Element Cycling Functions of Hydrothermarchaeota in Hydrothermal Sediment.</title>
        <authorList>
            <person name="Zhou Z."/>
            <person name="Liu Y."/>
            <person name="Xu W."/>
            <person name="Pan J."/>
            <person name="Luo Z.H."/>
            <person name="Li M."/>
        </authorList>
    </citation>
    <scope>NUCLEOTIDE SEQUENCE [LARGE SCALE GENOMIC DNA]</scope>
    <source>
        <strain evidence="8">SpSt-110</strain>
    </source>
</reference>
<dbReference type="GO" id="GO:0006103">
    <property type="term" value="P:2-oxoglutarate metabolic process"/>
    <property type="evidence" value="ECO:0007669"/>
    <property type="project" value="TreeGrafter"/>
</dbReference>
<organism evidence="8">
    <name type="scientific">Thermogladius calderae</name>
    <dbReference type="NCBI Taxonomy" id="1200300"/>
    <lineage>
        <taxon>Archaea</taxon>
        <taxon>Thermoproteota</taxon>
        <taxon>Thermoprotei</taxon>
        <taxon>Desulfurococcales</taxon>
        <taxon>Desulfurococcaceae</taxon>
        <taxon>Thermogladius</taxon>
    </lineage>
</organism>
<evidence type="ECO:0000259" key="7">
    <source>
        <dbReference type="Pfam" id="PF07992"/>
    </source>
</evidence>
<dbReference type="Gene3D" id="3.30.390.30">
    <property type="match status" value="1"/>
</dbReference>
<dbReference type="Pfam" id="PF07992">
    <property type="entry name" value="Pyr_redox_2"/>
    <property type="match status" value="1"/>
</dbReference>
<keyword evidence="5" id="KW-0676">Redox-active center</keyword>
<accession>A0A7J3XZH3</accession>
<evidence type="ECO:0000256" key="4">
    <source>
        <dbReference type="ARBA" id="ARBA00023027"/>
    </source>
</evidence>
<dbReference type="EC" id="1.8.1.4" evidence="5"/>
<dbReference type="PANTHER" id="PTHR22912:SF151">
    <property type="entry name" value="DIHYDROLIPOYL DEHYDROGENASE, MITOCHONDRIAL"/>
    <property type="match status" value="1"/>
</dbReference>
<dbReference type="InterPro" id="IPR050151">
    <property type="entry name" value="Class-I_Pyr_Nuc-Dis_Oxidored"/>
</dbReference>
<evidence type="ECO:0000259" key="6">
    <source>
        <dbReference type="Pfam" id="PF02852"/>
    </source>
</evidence>
<dbReference type="InterPro" id="IPR001100">
    <property type="entry name" value="Pyr_nuc-diS_OxRdtase"/>
</dbReference>
<comment type="caution">
    <text evidence="8">The sequence shown here is derived from an EMBL/GenBank/DDBJ whole genome shotgun (WGS) entry which is preliminary data.</text>
</comment>
<name>A0A7J3XZH3_9CREN</name>
<evidence type="ECO:0000256" key="5">
    <source>
        <dbReference type="RuleBase" id="RU003692"/>
    </source>
</evidence>
<dbReference type="AlphaFoldDB" id="A0A7J3XZH3"/>
<feature type="domain" description="FAD/NAD(P)-binding" evidence="7">
    <location>
        <begin position="3"/>
        <end position="310"/>
    </location>
</feature>